<dbReference type="EMBL" id="CP033972">
    <property type="protein sequence ID" value="AZG47205.1"/>
    <property type="molecule type" value="Genomic_DNA"/>
</dbReference>
<gene>
    <name evidence="3" type="ORF">D7316_03813</name>
</gene>
<proteinExistence type="predicted"/>
<protein>
    <submittedName>
        <fullName evidence="3">Uncharacterized protein</fullName>
    </submittedName>
</protein>
<sequence>MPGTRSPKRPLLIALAVVVAVLAVVVIWHGRSTVDDRGERKAEATQRCQDAVRDDIRERLTASGDGAAQEQTADAGFSDISTRTTSVGPDDEAALRNAGLTRASVATEWTVQGAVSIPGELPGPARLGPTNTFVCNAVVLTDDSVMVTYRKLN</sequence>
<dbReference type="Proteomes" id="UP000271469">
    <property type="component" value="Chromosome"/>
</dbReference>
<evidence type="ECO:0000256" key="2">
    <source>
        <dbReference type="SAM" id="Phobius"/>
    </source>
</evidence>
<feature type="transmembrane region" description="Helical" evidence="2">
    <location>
        <begin position="12"/>
        <end position="30"/>
    </location>
</feature>
<evidence type="ECO:0000313" key="3">
    <source>
        <dbReference type="EMBL" id="AZG47205.1"/>
    </source>
</evidence>
<keyword evidence="2" id="KW-0812">Transmembrane</keyword>
<dbReference type="AlphaFoldDB" id="A0A3G8JR60"/>
<organism evidence="3 4">
    <name type="scientific">Gordonia insulae</name>
    <dbReference type="NCBI Taxonomy" id="2420509"/>
    <lineage>
        <taxon>Bacteria</taxon>
        <taxon>Bacillati</taxon>
        <taxon>Actinomycetota</taxon>
        <taxon>Actinomycetes</taxon>
        <taxon>Mycobacteriales</taxon>
        <taxon>Gordoniaceae</taxon>
        <taxon>Gordonia</taxon>
    </lineage>
</organism>
<reference evidence="3 4" key="1">
    <citation type="submission" date="2018-11" db="EMBL/GenBank/DDBJ databases">
        <title>Gordonia insulae sp. nov., isolated from an island soil.</title>
        <authorList>
            <person name="Kim Y.S."/>
            <person name="Kim S.B."/>
        </authorList>
    </citation>
    <scope>NUCLEOTIDE SEQUENCE [LARGE SCALE GENOMIC DNA]</scope>
    <source>
        <strain evidence="3 4">MMS17-SY073</strain>
    </source>
</reference>
<accession>A0A3G8JR60</accession>
<evidence type="ECO:0000256" key="1">
    <source>
        <dbReference type="SAM" id="MobiDB-lite"/>
    </source>
</evidence>
<feature type="region of interest" description="Disordered" evidence="1">
    <location>
        <begin position="60"/>
        <end position="91"/>
    </location>
</feature>
<keyword evidence="4" id="KW-1185">Reference proteome</keyword>
<name>A0A3G8JR60_9ACTN</name>
<keyword evidence="2" id="KW-0472">Membrane</keyword>
<keyword evidence="2" id="KW-1133">Transmembrane helix</keyword>
<dbReference type="KEGG" id="gom:D7316_03813"/>
<evidence type="ECO:0000313" key="4">
    <source>
        <dbReference type="Proteomes" id="UP000271469"/>
    </source>
</evidence>